<proteinExistence type="inferred from homology"/>
<gene>
    <name evidence="7" type="primary">braC</name>
    <name evidence="7" type="ORF">GCM10009304_38150</name>
</gene>
<evidence type="ECO:0000256" key="1">
    <source>
        <dbReference type="ARBA" id="ARBA00010062"/>
    </source>
</evidence>
<dbReference type="InterPro" id="IPR028082">
    <property type="entry name" value="Peripla_BP_I"/>
</dbReference>
<dbReference type="EMBL" id="BMPO01000010">
    <property type="protein sequence ID" value="GGK08448.1"/>
    <property type="molecule type" value="Genomic_DNA"/>
</dbReference>
<comment type="caution">
    <text evidence="7">The sequence shown here is derived from an EMBL/GenBank/DDBJ whole genome shotgun (WGS) entry which is preliminary data.</text>
</comment>
<dbReference type="PRINTS" id="PR00337">
    <property type="entry name" value="LEUILEVALBP"/>
</dbReference>
<comment type="similarity">
    <text evidence="1">Belongs to the leucine-binding protein family.</text>
</comment>
<evidence type="ECO:0000256" key="2">
    <source>
        <dbReference type="ARBA" id="ARBA00022448"/>
    </source>
</evidence>
<evidence type="ECO:0000259" key="6">
    <source>
        <dbReference type="Pfam" id="PF13458"/>
    </source>
</evidence>
<dbReference type="Gene3D" id="3.40.50.2300">
    <property type="match status" value="2"/>
</dbReference>
<evidence type="ECO:0000313" key="7">
    <source>
        <dbReference type="EMBL" id="GGK08448.1"/>
    </source>
</evidence>
<dbReference type="PANTHER" id="PTHR47151:SF3">
    <property type="entry name" value="LEUCINE-SPECIFIC-BINDING PROTEIN"/>
    <property type="match status" value="1"/>
</dbReference>
<keyword evidence="2" id="KW-0813">Transport</keyword>
<protein>
    <submittedName>
        <fullName evidence="7">Leucine-, isoleucine-, valine-, threonine-, and alanine-binding protein</fullName>
    </submittedName>
</protein>
<dbReference type="PANTHER" id="PTHR47151">
    <property type="entry name" value="LEU/ILE/VAL-BINDING ABC TRANSPORTER SUBUNIT"/>
    <property type="match status" value="1"/>
</dbReference>
<dbReference type="SUPFAM" id="SSF53822">
    <property type="entry name" value="Periplasmic binding protein-like I"/>
    <property type="match status" value="1"/>
</dbReference>
<dbReference type="InterPro" id="IPR028081">
    <property type="entry name" value="Leu-bd"/>
</dbReference>
<name>A0A917Q2W1_9PSED</name>
<reference evidence="7" key="1">
    <citation type="journal article" date="2014" name="Int. J. Syst. Evol. Microbiol.">
        <title>Complete genome sequence of Corynebacterium casei LMG S-19264T (=DSM 44701T), isolated from a smear-ripened cheese.</title>
        <authorList>
            <consortium name="US DOE Joint Genome Institute (JGI-PGF)"/>
            <person name="Walter F."/>
            <person name="Albersmeier A."/>
            <person name="Kalinowski J."/>
            <person name="Ruckert C."/>
        </authorList>
    </citation>
    <scope>NUCLEOTIDE SEQUENCE</scope>
    <source>
        <strain evidence="7">JCM 30078</strain>
    </source>
</reference>
<dbReference type="Proteomes" id="UP000635983">
    <property type="component" value="Unassembled WGS sequence"/>
</dbReference>
<evidence type="ECO:0000313" key="8">
    <source>
        <dbReference type="Proteomes" id="UP000635983"/>
    </source>
</evidence>
<dbReference type="CDD" id="cd06342">
    <property type="entry name" value="PBP1_ABC_LIVBP-like"/>
    <property type="match status" value="1"/>
</dbReference>
<keyword evidence="4" id="KW-0029">Amino-acid transport</keyword>
<keyword evidence="3 5" id="KW-0732">Signal</keyword>
<dbReference type="AlphaFoldDB" id="A0A917Q2W1"/>
<evidence type="ECO:0000256" key="4">
    <source>
        <dbReference type="ARBA" id="ARBA00022970"/>
    </source>
</evidence>
<dbReference type="GO" id="GO:0006865">
    <property type="term" value="P:amino acid transport"/>
    <property type="evidence" value="ECO:0007669"/>
    <property type="project" value="UniProtKB-KW"/>
</dbReference>
<dbReference type="RefSeq" id="WP_188985605.1">
    <property type="nucleotide sequence ID" value="NZ_BMPO01000010.1"/>
</dbReference>
<sequence>MKVINRFSQLFAAMALAGAASYSVAADTIRIGIAGPVTGPVTQYGDMVRAGVDLAVERINAAGGVDGAKLEAVVYDDACDPKQAVAVANKVVNDGVKFVVGHVCSSSTQPASDIYEDEGIMMVTPSATAPGITSDDKKLIFRTIGLDNLQGPVAGKFILANYKDATIAVLHDKQQYGEGIATEVKNTIEAGGAKVAVFEGLNAGDKDFNSLISKLKRANVDFIYFGGYHPEMGLLLRQANQAGLKARFMGPEGVGNSEITAIAGDASEGMLATLPRAFETLPQNKELVDALKAKKQDPSGIFVLPAYSAVQVIAQGIEKAGDTDPEAVADALREGSFETPTGALSFDEKGDLKDFDFVVYEWHKDGSKTEAK</sequence>
<organism evidence="7 8">
    <name type="scientific">Pseudomonas matsuisoli</name>
    <dbReference type="NCBI Taxonomy" id="1515666"/>
    <lineage>
        <taxon>Bacteria</taxon>
        <taxon>Pseudomonadati</taxon>
        <taxon>Pseudomonadota</taxon>
        <taxon>Gammaproteobacteria</taxon>
        <taxon>Pseudomonadales</taxon>
        <taxon>Pseudomonadaceae</taxon>
        <taxon>Pseudomonas</taxon>
    </lineage>
</organism>
<feature type="signal peptide" evidence="5">
    <location>
        <begin position="1"/>
        <end position="25"/>
    </location>
</feature>
<reference evidence="7" key="2">
    <citation type="submission" date="2020-09" db="EMBL/GenBank/DDBJ databases">
        <authorList>
            <person name="Sun Q."/>
            <person name="Ohkuma M."/>
        </authorList>
    </citation>
    <scope>NUCLEOTIDE SEQUENCE</scope>
    <source>
        <strain evidence="7">JCM 30078</strain>
    </source>
</reference>
<dbReference type="NCBIfam" id="NF011933">
    <property type="entry name" value="PRK15404.1"/>
    <property type="match status" value="1"/>
</dbReference>
<accession>A0A917Q2W1</accession>
<keyword evidence="8" id="KW-1185">Reference proteome</keyword>
<feature type="chain" id="PRO_5036896446" evidence="5">
    <location>
        <begin position="26"/>
        <end position="372"/>
    </location>
</feature>
<dbReference type="InterPro" id="IPR000709">
    <property type="entry name" value="Leu_Ile_Val-bd"/>
</dbReference>
<evidence type="ECO:0000256" key="3">
    <source>
        <dbReference type="ARBA" id="ARBA00022729"/>
    </source>
</evidence>
<evidence type="ECO:0000256" key="5">
    <source>
        <dbReference type="SAM" id="SignalP"/>
    </source>
</evidence>
<feature type="domain" description="Leucine-binding protein" evidence="6">
    <location>
        <begin position="28"/>
        <end position="366"/>
    </location>
</feature>
<dbReference type="Pfam" id="PF13458">
    <property type="entry name" value="Peripla_BP_6"/>
    <property type="match status" value="1"/>
</dbReference>